<dbReference type="InterPro" id="IPR029021">
    <property type="entry name" value="Prot-tyrosine_phosphatase-like"/>
</dbReference>
<keyword evidence="3" id="KW-1185">Reference proteome</keyword>
<protein>
    <submittedName>
        <fullName evidence="2">Tyrosine-protein phosphatase</fullName>
    </submittedName>
</protein>
<accession>A0ABV6BAU6</accession>
<name>A0ABV6BAU6_9GAMM</name>
<dbReference type="EMBL" id="JBHLXP010000001">
    <property type="protein sequence ID" value="MFC0047987.1"/>
    <property type="molecule type" value="Genomic_DNA"/>
</dbReference>
<evidence type="ECO:0000259" key="1">
    <source>
        <dbReference type="PROSITE" id="PS50056"/>
    </source>
</evidence>
<dbReference type="Pfam" id="PF22785">
    <property type="entry name" value="Tc-R-P"/>
    <property type="match status" value="1"/>
</dbReference>
<comment type="caution">
    <text evidence="2">The sequence shown here is derived from an EMBL/GenBank/DDBJ whole genome shotgun (WGS) entry which is preliminary data.</text>
</comment>
<dbReference type="Gene3D" id="3.90.190.10">
    <property type="entry name" value="Protein tyrosine phosphatase superfamily"/>
    <property type="match status" value="1"/>
</dbReference>
<dbReference type="SUPFAM" id="SSF52799">
    <property type="entry name" value="(Phosphotyrosine protein) phosphatases II"/>
    <property type="match status" value="1"/>
</dbReference>
<dbReference type="RefSeq" id="WP_377241748.1">
    <property type="nucleotide sequence ID" value="NZ_JBHLXP010000001.1"/>
</dbReference>
<evidence type="ECO:0000313" key="3">
    <source>
        <dbReference type="Proteomes" id="UP001589813"/>
    </source>
</evidence>
<dbReference type="PROSITE" id="PS00383">
    <property type="entry name" value="TYR_PHOSPHATASE_1"/>
    <property type="match status" value="1"/>
</dbReference>
<proteinExistence type="predicted"/>
<gene>
    <name evidence="2" type="ORF">ACFFJP_06770</name>
</gene>
<dbReference type="PROSITE" id="PS50056">
    <property type="entry name" value="TYR_PHOSPHATASE_2"/>
    <property type="match status" value="1"/>
</dbReference>
<dbReference type="Proteomes" id="UP001589813">
    <property type="component" value="Unassembled WGS sequence"/>
</dbReference>
<reference evidence="2 3" key="1">
    <citation type="submission" date="2024-09" db="EMBL/GenBank/DDBJ databases">
        <authorList>
            <person name="Sun Q."/>
            <person name="Mori K."/>
        </authorList>
    </citation>
    <scope>NUCLEOTIDE SEQUENCE [LARGE SCALE GENOMIC DNA]</scope>
    <source>
        <strain evidence="2 3">KCTC 23315</strain>
    </source>
</reference>
<dbReference type="InterPro" id="IPR016130">
    <property type="entry name" value="Tyr_Pase_AS"/>
</dbReference>
<feature type="domain" description="Tyrosine specific protein phosphatases" evidence="1">
    <location>
        <begin position="93"/>
        <end position="160"/>
    </location>
</feature>
<sequence>MHHPFDELLINPGTSATAALLFTPCPGTKGVALATSLAELKAAGAKAVITLTPDHELQQLQVADLPAQCRTLDLAWFHCPVEDDQAPGLAFAQNWQQASAYVHELLRQGEKVAIHCKGGSGRTGLVAAQILLELGLDKIEAKQRVQALRPYALTLAPHLAYFNAL</sequence>
<dbReference type="InterPro" id="IPR000387">
    <property type="entry name" value="Tyr_Pase_dom"/>
</dbReference>
<evidence type="ECO:0000313" key="2">
    <source>
        <dbReference type="EMBL" id="MFC0047987.1"/>
    </source>
</evidence>
<organism evidence="2 3">
    <name type="scientific">Rheinheimera tilapiae</name>
    <dbReference type="NCBI Taxonomy" id="875043"/>
    <lineage>
        <taxon>Bacteria</taxon>
        <taxon>Pseudomonadati</taxon>
        <taxon>Pseudomonadota</taxon>
        <taxon>Gammaproteobacteria</taxon>
        <taxon>Chromatiales</taxon>
        <taxon>Chromatiaceae</taxon>
        <taxon>Rheinheimera</taxon>
    </lineage>
</organism>